<reference evidence="2 3" key="1">
    <citation type="submission" date="2015-03" db="EMBL/GenBank/DDBJ databases">
        <title>Genome assembly of Sandaracinus amylolyticus DSM 53668.</title>
        <authorList>
            <person name="Sharma G."/>
            <person name="Subramanian S."/>
        </authorList>
    </citation>
    <scope>NUCLEOTIDE SEQUENCE [LARGE SCALE GENOMIC DNA]</scope>
    <source>
        <strain evidence="2 3">DSM 53668</strain>
    </source>
</reference>
<dbReference type="EMBL" id="CP011125">
    <property type="protein sequence ID" value="AKF08690.1"/>
    <property type="molecule type" value="Genomic_DNA"/>
</dbReference>
<proteinExistence type="predicted"/>
<evidence type="ECO:0000313" key="3">
    <source>
        <dbReference type="Proteomes" id="UP000034883"/>
    </source>
</evidence>
<protein>
    <recommendedName>
        <fullName evidence="1">CSD domain-containing protein</fullName>
    </recommendedName>
</protein>
<dbReference type="InterPro" id="IPR012340">
    <property type="entry name" value="NA-bd_OB-fold"/>
</dbReference>
<dbReference type="InterPro" id="IPR002059">
    <property type="entry name" value="CSP_DNA-bd"/>
</dbReference>
<evidence type="ECO:0000259" key="1">
    <source>
        <dbReference type="PROSITE" id="PS51857"/>
    </source>
</evidence>
<accession>A0A0F6W6R4</accession>
<dbReference type="AlphaFoldDB" id="A0A0F6W6R4"/>
<dbReference type="STRING" id="927083.DB32_005839"/>
<dbReference type="Proteomes" id="UP000034883">
    <property type="component" value="Chromosome"/>
</dbReference>
<sequence length="42" mass="4733">MFVHYSQITGDGFRTLREGQIVQFELKQGPKGPLAEGVKRVD</sequence>
<name>A0A0F6W6R4_9BACT</name>
<gene>
    <name evidence="2" type="ORF">DB32_005839</name>
</gene>
<keyword evidence="3" id="KW-1185">Reference proteome</keyword>
<feature type="domain" description="CSD" evidence="1">
    <location>
        <begin position="1"/>
        <end position="40"/>
    </location>
</feature>
<dbReference type="SUPFAM" id="SSF50249">
    <property type="entry name" value="Nucleic acid-binding proteins"/>
    <property type="match status" value="1"/>
</dbReference>
<dbReference type="GO" id="GO:0003676">
    <property type="term" value="F:nucleic acid binding"/>
    <property type="evidence" value="ECO:0007669"/>
    <property type="project" value="InterPro"/>
</dbReference>
<dbReference type="Gene3D" id="2.40.50.140">
    <property type="entry name" value="Nucleic acid-binding proteins"/>
    <property type="match status" value="1"/>
</dbReference>
<dbReference type="PROSITE" id="PS51857">
    <property type="entry name" value="CSD_2"/>
    <property type="match status" value="1"/>
</dbReference>
<organism evidence="2 3">
    <name type="scientific">Sandaracinus amylolyticus</name>
    <dbReference type="NCBI Taxonomy" id="927083"/>
    <lineage>
        <taxon>Bacteria</taxon>
        <taxon>Pseudomonadati</taxon>
        <taxon>Myxococcota</taxon>
        <taxon>Polyangia</taxon>
        <taxon>Polyangiales</taxon>
        <taxon>Sandaracinaceae</taxon>
        <taxon>Sandaracinus</taxon>
    </lineage>
</organism>
<dbReference type="KEGG" id="samy:DB32_005839"/>
<dbReference type="Pfam" id="PF00313">
    <property type="entry name" value="CSD"/>
    <property type="match status" value="1"/>
</dbReference>
<evidence type="ECO:0000313" key="2">
    <source>
        <dbReference type="EMBL" id="AKF08690.1"/>
    </source>
</evidence>